<dbReference type="InterPro" id="IPR036179">
    <property type="entry name" value="Ig-like_dom_sf"/>
</dbReference>
<dbReference type="FunFam" id="2.60.40.10:FF:001430">
    <property type="entry name" value="titin isoform X1"/>
    <property type="match status" value="1"/>
</dbReference>
<dbReference type="GO" id="GO:0055013">
    <property type="term" value="P:cardiac muscle cell development"/>
    <property type="evidence" value="ECO:0007669"/>
    <property type="project" value="UniProtKB-ARBA"/>
</dbReference>
<evidence type="ECO:0000256" key="8">
    <source>
        <dbReference type="ARBA" id="ARBA00023054"/>
    </source>
</evidence>
<dbReference type="FunFam" id="2.60.40.10:FF:001213">
    <property type="entry name" value="titin isoform X1"/>
    <property type="match status" value="1"/>
</dbReference>
<dbReference type="PANTHER" id="PTHR47633:SF4">
    <property type="entry name" value="MYOPALLADIN ISOFORM X1"/>
    <property type="match status" value="1"/>
</dbReference>
<dbReference type="PANTHER" id="PTHR47633">
    <property type="entry name" value="IMMUNOGLOBULIN"/>
    <property type="match status" value="1"/>
</dbReference>
<keyword evidence="4" id="KW-0963">Cytoplasm</keyword>
<dbReference type="FunFam" id="2.60.40.10:FF:001089">
    <property type="entry name" value="Titin novex-3"/>
    <property type="match status" value="1"/>
</dbReference>
<keyword evidence="9" id="KW-1015">Disulfide bond</keyword>
<feature type="domain" description="Ig-like" evidence="14">
    <location>
        <begin position="825"/>
        <end position="913"/>
    </location>
</feature>
<feature type="domain" description="Ig-like" evidence="14">
    <location>
        <begin position="1282"/>
        <end position="1372"/>
    </location>
</feature>
<dbReference type="CDD" id="cd20974">
    <property type="entry name" value="IgI_1_Titin_Z1z2-like"/>
    <property type="match status" value="1"/>
</dbReference>
<dbReference type="FunFam" id="2.60.40.10:FF:000792">
    <property type="entry name" value="titin isoform X1"/>
    <property type="match status" value="2"/>
</dbReference>
<dbReference type="GO" id="GO:0005524">
    <property type="term" value="F:ATP binding"/>
    <property type="evidence" value="ECO:0007669"/>
    <property type="project" value="UniProtKB-KW"/>
</dbReference>
<keyword evidence="11" id="KW-0393">Immunoglobulin domain</keyword>
<dbReference type="SMART" id="SM00409">
    <property type="entry name" value="IG"/>
    <property type="match status" value="34"/>
</dbReference>
<evidence type="ECO:0000256" key="2">
    <source>
        <dbReference type="ARBA" id="ARBA00004496"/>
    </source>
</evidence>
<feature type="domain" description="Ig-like" evidence="14">
    <location>
        <begin position="688"/>
        <end position="776"/>
    </location>
</feature>
<feature type="compositionally biased region" description="Low complexity" evidence="13">
    <location>
        <begin position="1147"/>
        <end position="1164"/>
    </location>
</feature>
<feature type="domain" description="Ig-like" evidence="14">
    <location>
        <begin position="3182"/>
        <end position="3270"/>
    </location>
</feature>
<organism evidence="15 16">
    <name type="scientific">Eulacestoma nigropectus</name>
    <name type="common">wattled ploughbill</name>
    <dbReference type="NCBI Taxonomy" id="461239"/>
    <lineage>
        <taxon>Eukaryota</taxon>
        <taxon>Metazoa</taxon>
        <taxon>Chordata</taxon>
        <taxon>Craniata</taxon>
        <taxon>Vertebrata</taxon>
        <taxon>Euteleostomi</taxon>
        <taxon>Archelosauria</taxon>
        <taxon>Archosauria</taxon>
        <taxon>Dinosauria</taxon>
        <taxon>Saurischia</taxon>
        <taxon>Theropoda</taxon>
        <taxon>Coelurosauria</taxon>
        <taxon>Aves</taxon>
        <taxon>Neognathae</taxon>
        <taxon>Neoaves</taxon>
        <taxon>Telluraves</taxon>
        <taxon>Australaves</taxon>
        <taxon>Passeriformes</taxon>
        <taxon>Corvoidea</taxon>
        <taxon>Pachycephalidae</taxon>
        <taxon>Eulacestoma</taxon>
    </lineage>
</organism>
<evidence type="ECO:0000256" key="4">
    <source>
        <dbReference type="ARBA" id="ARBA00022490"/>
    </source>
</evidence>
<feature type="domain" description="Ig-like" evidence="14">
    <location>
        <begin position="104"/>
        <end position="192"/>
    </location>
</feature>
<evidence type="ECO:0000256" key="11">
    <source>
        <dbReference type="ARBA" id="ARBA00023319"/>
    </source>
</evidence>
<dbReference type="FunFam" id="2.60.40.10:FF:000714">
    <property type="entry name" value="Titin novex-3"/>
    <property type="match status" value="2"/>
</dbReference>
<feature type="domain" description="Ig-like" evidence="14">
    <location>
        <begin position="4120"/>
        <end position="4157"/>
    </location>
</feature>
<evidence type="ECO:0000256" key="3">
    <source>
        <dbReference type="ARBA" id="ARBA00006692"/>
    </source>
</evidence>
<feature type="domain" description="Ig-like" evidence="14">
    <location>
        <begin position="3744"/>
        <end position="3832"/>
    </location>
</feature>
<feature type="domain" description="Ig-like" evidence="14">
    <location>
        <begin position="1046"/>
        <end position="1122"/>
    </location>
</feature>
<dbReference type="FunFam" id="2.60.40.10:FF:000022">
    <property type="entry name" value="Cardiac titin"/>
    <property type="match status" value="9"/>
</dbReference>
<feature type="domain" description="Ig-like" evidence="14">
    <location>
        <begin position="3836"/>
        <end position="3926"/>
    </location>
</feature>
<evidence type="ECO:0000256" key="10">
    <source>
        <dbReference type="ARBA" id="ARBA00023242"/>
    </source>
</evidence>
<evidence type="ECO:0000256" key="5">
    <source>
        <dbReference type="ARBA" id="ARBA00022737"/>
    </source>
</evidence>
<keyword evidence="16" id="KW-1185">Reference proteome</keyword>
<sequence>MTTKAPTFTQPLQSVVALEGSAATFEAHISGFPVPEVSWYRDGQVLSAATLPGVQISFSDGRAKLVIPTVTEANSGRYTVQATNGSGQATSTAELLVTAGTAPPNFSQRLQSMTARQGSQVRLDVRVTGIPTPVVKFYRDGVEIKSSPDFKILQEGDLYSLIIAEAYPEDSGTYSVNATNNVGRATSTAELLIQGEEEAVPAKKTKTIVSTAQISQTRQARIEKKTEAHFDARSLTSVEMVVEGATTQQLPHKAPPRMPPRPTSKSPTPTTAAKAQMARQQSPSPVRQSPSPVRHVRAPTPSPVRSVSPAGRISTSPIRPVKSPSPIRKPHVVTTAGADVLPPWKQEGYTATMEAQMKETRVSTSTTQVTEERWEGRYGVQEQVTVAGATAGEVAIGAREVRKEPEKTPVPKVIIATDKAKEQERITRAREEISTRHEQVHIAHEQTQAGKKAEAVATVVAAVDQARVRSPWQPEQADEAYIKQKTLEYGYKEHTVTDHISKAPADRHVVTKEVKTVYVPPEKHVSAPEKQEVHISKEIKRTTEIEKTIHVEPPRPRTASPHFTVSRVAVPKPDHTYEVSIAGSAMATLEKELSATSAAQKITKPVKPPQLKPHEVRTKAEPVAPPQFPFGEAAETYKGHYDVETKKETSIKSEAVRTEHLMLHKEGEAKVTETARIPVPAEIPATPPTLVSGLKNKTVTEGESVTLECQISGHPQPTVAWYREDYKIESSMDFQITFKAGLARLVIREAFAEDSGRFTCTATNKAGSVSTSCHLHVKVTEEIETRETISEKAVTEEKRYVETKDIVMEDVSAAAEEVLGEPIPPFFIRKPMVHKLIEGGSIIFECQVGGNPKPHVYWKKGGVPLTTGYRYKVSYKKETGECKLEISMTFADDAGEYTIVVRNKLGEASATVSLLEEADYEAYIKSQQEMMYQTQMTAYVQEPKVAEVAPPISYGDFEKEYEKEQALIRKKMAKDTVMVRTFVEDEEFHISSFEERLIKEIELRIIKTTLHELLEEDGEEMMVDISESEAVEAGFDLRLKNYRTFEGTGVTFHCKTSGYPLPKVAWYKDGKRIRHGERYHIELLQDGSATLRLPVVLPEDEGIYTVFASNMKGNAICSAKLYVEPVAPTATPGYMPGPEVMRRYRSISPRSPSRSPARSSPSRSPARRLEETDEGQLERLYKPVFVLKPTSFKCSQGQTARFDLKVVGRPMPETYWFHNGQQVINDYTHKIVIKEDGTQSLIIVPAMPDDSGEWAVIAQNRAGKASVSMTLTVEAKEDLVRPHFVERLRNVSVKEGSRLEMAVKATGNPNPDIVWLKNSDIIVPHKYPKIKIEGTKGAAALKIESTARQDAAWYTATAINKAGRDTTRCKVNVEVEHTEPEPERKLIIPKGTYKAKEIAAPELEPLHLRYGQEQWEEGDLYDKEKQQKPFFKKKLASLRLKQFGPAHFECRLTPIGDPTMVVEWLHDGKPLEAANRLRMINEFGYCSLDYGVAYSRDSGVITCRATNKYGTDHTSATLIVKDEKSLVEESQLPEGKRGLQRIEELERMAHEGALPAVALDQKEKQKPEIVLVPEPARVLEGETARFRCRVTGYPMPKVNWYLNGQLIRKSKRFRLRYDGIYYLDIVDCKSYDTGEVRVTAENPEGFIEHKVKLEIQQREDFRSVLRRAPEPKHEPVVTEPGKLLFEVQKVDKPAEATTKEVVKLKRAERITHEKLSEESEELRSKFKRRTEEGYYEAITAVELKSRKKDESYEEMLKKTKEELLHWTKEIPEEEKKALPPEGKITIPTFKPEKVELSPSMEAPKILERIQSQTVAQGTDVHFRVRVVGKPDPECQWFKNGVQIERTDRVYWYWPEDNVCELVIRDVTSDDSASIMVKAVNIAGETSSHAFLLVQAKQLISFTQRLQDVVAKARDSMATFECETSEPFVKVKWFKDGIEIHSGDKYRMHSDRKAHFLSVLTIDMSDDDDYSCALVEDESIKTTAKLTVEGAAVEFIKELEDVEVPESFSGELECEIFPEDVEGKWYHGDVELTSNLKYVIASRRGRQILTIKDVNKDDQGEYSFVVDGKRTRCKLKMKPRPMAILQGLTDQKVCEGDIVQLEVKVSLENAEGVWMKDGQEIQSSDRIHIVLDKQSHMLLIEDATKEDSGTYSFSVPDLELSTTGQLTVYSVEIVVPLKDIHVVEGTKAILECKVSAPDVSSSKWYLNDNQIKPDERVQAVCKGTKQRLVLTRTHASDEGRYKLMVGKVETSCNVTVEEIEIIRGLHDITCTETQNVSFEVELSHSGIDVIWHFKGQHIKAGPKYKIEAHGKIYKLTVVKMMKDDEGEYVFYAGEKKTSGKLIVAGGAISKPLSDLTVAESQTAVFECEVANPESEGQWLQNGKRLTMTDQYHAESDGVKRRLIIPATKLEDMGEYSYEIASSKTSAKLKVEAVKIKKTLKNLTVTESQEAVFSVELTHPDVKGALWIKNGVELESSDKYEITVKGTVHTLRIKHCVVTDESVYSFKLGKIGANARLHVETVKIIKKPKDVTALENAVVSFELSVSHDTVPVRWFHKNIELKQSDKYKMISQRKVHKLMLHNISPDDAGEYTALVGQIECKAKLFVESIHITKTMKNIEIPETKTASFECEVSHFNVPAVWLKNGVEIEMSEKFKIVVQGKLHQLNIMNTSSEDSAEYTFVCGNDRVSATLTVKPILITSMLKDINAEEKDTITFEVTVNYEGISYKWLKNGVEIKSTDKCQIRTKKLTHSLSIRNVHFGDAAEYTFVAGKAASSATLYVEARHIEFRKHIKDIKVVEKKRAIFECEISEPDIQVQWMKDGQELQIGDRMKIQREKYVHRLIIPSTRMSDAGQYTVVAGGNTSSANLIVEGRDIRIRSAQKNIQVIERQRAEIEFEVNEDDIEPQWYKDGIEINFQYEERYKYVVERRVHRMSIFETTYSDAGEYTFVAGRNRSSVVLYVNAPEPPQIIRELEPTTVESGKPARFCAIVSGKPQPKISWYKDDQQLSPGFKCKFLHDAQEYTLLLIETFPEDEAVYTCEAKNDYGVATTSASLSVEIPEVVSPELEMPVYPPAVLIPLRDTVTSEGHSACFQCRVTGTEDLKVSWYSKEKEIKPSRFFRMTQFEDTYQLEIAEAYPEDEGIYTFVASNSVGQVTSTATLKLEAPEKIVHEKLEEEVEVEVKVAPILRRRLEPLEVAVNHVAKFTCEVEMAPNVKFQWYKAGREIYDGDKYSIRTSNYLSTLEIPRPQVVDCGEYSCKASNQHGSVSSTAVLTVTEPPSFVKKVDPSYLLTPGDSARLQCKIKGSPEIQVTWFKNNKEIHESNTHRMSFVNSVAVLDILEMKVDDTGTYSCEAVNEVGSDSCTTEVVVKEPPSFIRTLEPAELVKGTNPILQCEVAGTGPFEISWYKDKKQIRSSKKYRLTSQKAVISLEVSSFNSADVGEYECVIANEVGKCMCSATYILKEPPSFVKKIENVTALAGDSVTLQAVVKGSEPISVMWMKGKDVIKDDNNVRVTFDHGLATLQITGVQLSSGGKYTCVAENDAGSQSCFGELAVKEPAKIIEKAEMIQVTAGEPAILEYTVTGTPELKTKWFKDGNLLPASKKYRISFKNNIAQLKFYATEMQDSGEYTFEISNDVGVSSCTTSFTVLDRTLPPFFTKPLKNIDSIISTSCHLDCKISGSLPMTVSWFKQDTEITSSAKYTVHFAEGSASLEIKHLDANDAGVYICRATNSAGSKESSSTLFIKEPPSFTVEPESQDVLPATTVHFKGTFKGTTPLTVKWFKGDTELVTGGACYIMTEALASYLELYAVKPTDSGKYTCKVSNVAGSVTCSANLFVKEPAAFKEKLEPTHLVKKGGYAELTCEVTGTPEIKITWFKDDRELKESDKYRISFTKSLARLHVLEVDTEDSGEYICEAKNDAGKDICSSVVTVKEPPQFLKKIENISSLRGGTVVFQAAIKGSLPITVSWLKDNDEVIEDNNIKMTFVNNVATLMVRSIELKHDGKYFCQAKNEAGIQRCSALLTVKDLIIPPKFTKKLKKMDSIKGSFVHLECIVSGSHPISIQWYKDGQEITASEKHKYSFHDNTAFLEINKLEGTDSGSYTCEATNKAGSNQCSGFLTVKEPPTFVRELRPTEVVKGSEATLECEVTGTPPFEVKWLKNN</sequence>
<dbReference type="InterPro" id="IPR015129">
    <property type="entry name" value="Titin_Z_rpt"/>
</dbReference>
<dbReference type="OrthoDB" id="5969272at2759"/>
<keyword evidence="5" id="KW-0677">Repeat</keyword>
<dbReference type="FunFam" id="2.60.40.10:FF:001200">
    <property type="entry name" value="Titin a"/>
    <property type="match status" value="1"/>
</dbReference>
<comment type="caution">
    <text evidence="15">The sequence shown here is derived from an EMBL/GenBank/DDBJ whole genome shotgun (WGS) entry which is preliminary data.</text>
</comment>
<dbReference type="SMART" id="SM00408">
    <property type="entry name" value="IGc2"/>
    <property type="match status" value="26"/>
</dbReference>
<reference evidence="15 16" key="1">
    <citation type="submission" date="2019-09" db="EMBL/GenBank/DDBJ databases">
        <title>Bird 10,000 Genomes (B10K) Project - Family phase.</title>
        <authorList>
            <person name="Zhang G."/>
        </authorList>
    </citation>
    <scope>NUCLEOTIDE SEQUENCE [LARGE SCALE GENOMIC DNA]</scope>
    <source>
        <strain evidence="15">B10K-DU-029-39</strain>
        <tissue evidence="15">Heart or muscle</tissue>
    </source>
</reference>
<dbReference type="Pfam" id="PF09042">
    <property type="entry name" value="Titin_Z"/>
    <property type="match status" value="1"/>
</dbReference>
<protein>
    <submittedName>
        <fullName evidence="15">TITIN protein</fullName>
    </submittedName>
</protein>
<dbReference type="PROSITE" id="PS50835">
    <property type="entry name" value="IG_LIKE"/>
    <property type="match status" value="29"/>
</dbReference>
<dbReference type="FunFam" id="2.60.40.10:FF:000107">
    <property type="entry name" value="Myosin, light chain kinase a"/>
    <property type="match status" value="1"/>
</dbReference>
<feature type="domain" description="Ig-like" evidence="14">
    <location>
        <begin position="3462"/>
        <end position="3550"/>
    </location>
</feature>
<dbReference type="FunFam" id="2.60.40.10:FF:000147">
    <property type="entry name" value="Myosin light chain kinase"/>
    <property type="match status" value="1"/>
</dbReference>
<keyword evidence="7" id="KW-0067">ATP-binding</keyword>
<dbReference type="Pfam" id="PF07679">
    <property type="entry name" value="I-set"/>
    <property type="match status" value="34"/>
</dbReference>
<name>A0A7K8DP68_9CORV</name>
<feature type="domain" description="Ig-like" evidence="14">
    <location>
        <begin position="6"/>
        <end position="98"/>
    </location>
</feature>
<feature type="domain" description="Ig-like" evidence="14">
    <location>
        <begin position="2783"/>
        <end position="2866"/>
    </location>
</feature>
<keyword evidence="6" id="KW-0547">Nucleotide-binding</keyword>
<comment type="similarity">
    <text evidence="3">Belongs to the protein kinase superfamily. CAMK Ser/Thr protein kinase family.</text>
</comment>
<evidence type="ECO:0000313" key="15">
    <source>
        <dbReference type="EMBL" id="NXB41063.1"/>
    </source>
</evidence>
<keyword evidence="8 12" id="KW-0175">Coiled coil</keyword>
<feature type="non-terminal residue" evidence="15">
    <location>
        <position position="4157"/>
    </location>
</feature>
<dbReference type="SMART" id="SM00406">
    <property type="entry name" value="IGv"/>
    <property type="match status" value="5"/>
</dbReference>
<dbReference type="Gene3D" id="2.60.40.10">
    <property type="entry name" value="Immunoglobulins"/>
    <property type="match status" value="35"/>
</dbReference>
<dbReference type="FunFam" id="2.60.40.10:FF:000697">
    <property type="entry name" value="titin isoform X1"/>
    <property type="match status" value="1"/>
</dbReference>
<dbReference type="GO" id="GO:0031674">
    <property type="term" value="C:I band"/>
    <property type="evidence" value="ECO:0007669"/>
    <property type="project" value="UniProtKB-ARBA"/>
</dbReference>
<feature type="domain" description="Ig-like" evidence="14">
    <location>
        <begin position="1803"/>
        <end position="1892"/>
    </location>
</feature>
<dbReference type="GO" id="GO:0005634">
    <property type="term" value="C:nucleus"/>
    <property type="evidence" value="ECO:0007669"/>
    <property type="project" value="UniProtKB-SubCell"/>
</dbReference>
<dbReference type="CDD" id="cd00096">
    <property type="entry name" value="Ig"/>
    <property type="match status" value="7"/>
</dbReference>
<feature type="domain" description="Ig-like" evidence="14">
    <location>
        <begin position="1567"/>
        <end position="1654"/>
    </location>
</feature>
<dbReference type="FunFam" id="2.60.40.10:FF:001382">
    <property type="entry name" value="titin isoform X1"/>
    <property type="match status" value="1"/>
</dbReference>
<feature type="domain" description="Ig-like" evidence="14">
    <location>
        <begin position="3931"/>
        <end position="4019"/>
    </location>
</feature>
<evidence type="ECO:0000256" key="12">
    <source>
        <dbReference type="SAM" id="Coils"/>
    </source>
</evidence>
<gene>
    <name evidence="15" type="primary">Ttn_9</name>
    <name evidence="15" type="ORF">EULNIG_R11085</name>
</gene>
<feature type="domain" description="Ig-like" evidence="14">
    <location>
        <begin position="1429"/>
        <end position="1519"/>
    </location>
</feature>
<feature type="domain" description="Ig-like" evidence="14">
    <location>
        <begin position="3369"/>
        <end position="3445"/>
    </location>
</feature>
<feature type="domain" description="Ig-like" evidence="14">
    <location>
        <begin position="2964"/>
        <end position="3052"/>
    </location>
</feature>
<dbReference type="FunFam" id="2.60.40.10:FF:001328">
    <property type="entry name" value="titin isoform X1"/>
    <property type="match status" value="1"/>
</dbReference>
<feature type="domain" description="Ig-like" evidence="14">
    <location>
        <begin position="2155"/>
        <end position="2254"/>
    </location>
</feature>
<feature type="compositionally biased region" description="Low complexity" evidence="13">
    <location>
        <begin position="263"/>
        <end position="293"/>
    </location>
</feature>
<feature type="domain" description="Ig-like" evidence="14">
    <location>
        <begin position="3554"/>
        <end position="3643"/>
    </location>
</feature>
<feature type="domain" description="Ig-like" evidence="14">
    <location>
        <begin position="1896"/>
        <end position="1986"/>
    </location>
</feature>
<dbReference type="FunFam" id="2.60.40.10:FF:000629">
    <property type="entry name" value="Titin b"/>
    <property type="match status" value="1"/>
</dbReference>
<dbReference type="Proteomes" id="UP000540150">
    <property type="component" value="Unassembled WGS sequence"/>
</dbReference>
<feature type="region of interest" description="Disordered" evidence="13">
    <location>
        <begin position="246"/>
        <end position="329"/>
    </location>
</feature>
<feature type="domain" description="Ig-like" evidence="14">
    <location>
        <begin position="3069"/>
        <end position="3158"/>
    </location>
</feature>
<dbReference type="InterPro" id="IPR003599">
    <property type="entry name" value="Ig_sub"/>
</dbReference>
<feature type="domain" description="Ig-like" evidence="14">
    <location>
        <begin position="2078"/>
        <end position="2154"/>
    </location>
</feature>
<dbReference type="EMBL" id="VZTE01006496">
    <property type="protein sequence ID" value="NXB41063.1"/>
    <property type="molecule type" value="Genomic_DNA"/>
</dbReference>
<dbReference type="SUPFAM" id="SSF48726">
    <property type="entry name" value="Immunoglobulin"/>
    <property type="match status" value="35"/>
</dbReference>
<evidence type="ECO:0000313" key="16">
    <source>
        <dbReference type="Proteomes" id="UP000540150"/>
    </source>
</evidence>
<evidence type="ECO:0000256" key="9">
    <source>
        <dbReference type="ARBA" id="ARBA00023157"/>
    </source>
</evidence>
<dbReference type="FunFam" id="2.60.40.10:FF:000659">
    <property type="entry name" value="titin isoform X1"/>
    <property type="match status" value="1"/>
</dbReference>
<evidence type="ECO:0000256" key="1">
    <source>
        <dbReference type="ARBA" id="ARBA00004123"/>
    </source>
</evidence>
<feature type="domain" description="Ig-like" evidence="14">
    <location>
        <begin position="2605"/>
        <end position="2690"/>
    </location>
</feature>
<feature type="coiled-coil region" evidence="12">
    <location>
        <begin position="1705"/>
        <end position="1732"/>
    </location>
</feature>
<dbReference type="GO" id="GO:0003007">
    <property type="term" value="P:heart morphogenesis"/>
    <property type="evidence" value="ECO:0007669"/>
    <property type="project" value="UniProtKB-ARBA"/>
</dbReference>
<dbReference type="FunFam" id="2.60.40.10:FF:000981">
    <property type="entry name" value="Titin a"/>
    <property type="match status" value="1"/>
</dbReference>
<dbReference type="FunFam" id="2.60.40.10:FF:001098">
    <property type="entry name" value="Titin novex-3"/>
    <property type="match status" value="1"/>
</dbReference>
<dbReference type="FunFam" id="2.60.40.10:FF:001500">
    <property type="entry name" value="Titin a"/>
    <property type="match status" value="1"/>
</dbReference>
<feature type="domain" description="Ig-like" evidence="14">
    <location>
        <begin position="3650"/>
        <end position="3739"/>
    </location>
</feature>
<evidence type="ECO:0000256" key="7">
    <source>
        <dbReference type="ARBA" id="ARBA00022840"/>
    </source>
</evidence>
<accession>A0A7K8DP68</accession>
<feature type="region of interest" description="Disordered" evidence="13">
    <location>
        <begin position="1147"/>
        <end position="1174"/>
    </location>
</feature>
<feature type="domain" description="Ig-like" evidence="14">
    <location>
        <begin position="1183"/>
        <end position="1272"/>
    </location>
</feature>
<feature type="domain" description="Ig-like" evidence="14">
    <location>
        <begin position="2345"/>
        <end position="2428"/>
    </location>
</feature>
<evidence type="ECO:0000256" key="13">
    <source>
        <dbReference type="SAM" id="MobiDB-lite"/>
    </source>
</evidence>
<evidence type="ECO:0000256" key="6">
    <source>
        <dbReference type="ARBA" id="ARBA00022741"/>
    </source>
</evidence>
<keyword evidence="10" id="KW-0539">Nucleus</keyword>
<dbReference type="FunFam" id="2.60.40.10:FF:000476">
    <property type="entry name" value="titin isoform X1"/>
    <property type="match status" value="1"/>
</dbReference>
<dbReference type="InterPro" id="IPR013783">
    <property type="entry name" value="Ig-like_fold"/>
</dbReference>
<dbReference type="InterPro" id="IPR013106">
    <property type="entry name" value="Ig_V-set"/>
</dbReference>
<dbReference type="FunFam" id="2.60.40.10:FF:001082">
    <property type="entry name" value="Titin novex-3"/>
    <property type="match status" value="1"/>
</dbReference>
<dbReference type="InterPro" id="IPR007110">
    <property type="entry name" value="Ig-like_dom"/>
</dbReference>
<dbReference type="InterPro" id="IPR013098">
    <property type="entry name" value="Ig_I-set"/>
</dbReference>
<dbReference type="InterPro" id="IPR003598">
    <property type="entry name" value="Ig_sub2"/>
</dbReference>
<evidence type="ECO:0000259" key="14">
    <source>
        <dbReference type="PROSITE" id="PS50835"/>
    </source>
</evidence>
<dbReference type="FunFam" id="2.60.40.10:FF:000779">
    <property type="entry name" value="Titin b"/>
    <property type="match status" value="1"/>
</dbReference>
<comment type="subcellular location">
    <subcellularLocation>
        <location evidence="2">Cytoplasm</location>
    </subcellularLocation>
    <subcellularLocation>
        <location evidence="1">Nucleus</location>
    </subcellularLocation>
</comment>
<dbReference type="FunFam" id="2.60.40.10:FF:000050">
    <property type="entry name" value="Titin isoform B"/>
    <property type="match status" value="4"/>
</dbReference>
<feature type="domain" description="Ig-like" evidence="14">
    <location>
        <begin position="4027"/>
        <end position="4115"/>
    </location>
</feature>
<proteinExistence type="inferred from homology"/>
<feature type="non-terminal residue" evidence="15">
    <location>
        <position position="1"/>
    </location>
</feature>
<feature type="domain" description="Ig-like" evidence="14">
    <location>
        <begin position="3275"/>
        <end position="3366"/>
    </location>
</feature>